<feature type="signal peptide" evidence="1">
    <location>
        <begin position="1"/>
        <end position="23"/>
    </location>
</feature>
<keyword evidence="3" id="KW-1185">Reference proteome</keyword>
<organism evidence="2 3">
    <name type="scientific">Brevibacterium jeotgali</name>
    <dbReference type="NCBI Taxonomy" id="1262550"/>
    <lineage>
        <taxon>Bacteria</taxon>
        <taxon>Bacillati</taxon>
        <taxon>Actinomycetota</taxon>
        <taxon>Actinomycetes</taxon>
        <taxon>Micrococcales</taxon>
        <taxon>Brevibacteriaceae</taxon>
        <taxon>Brevibacterium</taxon>
    </lineage>
</organism>
<dbReference type="NCBIfam" id="TIGR02122">
    <property type="entry name" value="TRAP_TAXI"/>
    <property type="match status" value="1"/>
</dbReference>
<dbReference type="Proteomes" id="UP000234462">
    <property type="component" value="Unassembled WGS sequence"/>
</dbReference>
<evidence type="ECO:0008006" key="4">
    <source>
        <dbReference type="Google" id="ProtNLM"/>
    </source>
</evidence>
<dbReference type="PROSITE" id="PS51257">
    <property type="entry name" value="PROKAR_LIPOPROTEIN"/>
    <property type="match status" value="1"/>
</dbReference>
<dbReference type="SUPFAM" id="SSF53850">
    <property type="entry name" value="Periplasmic binding protein-like II"/>
    <property type="match status" value="1"/>
</dbReference>
<keyword evidence="1" id="KW-0732">Signal</keyword>
<reference evidence="3" key="1">
    <citation type="submission" date="2017-03" db="EMBL/GenBank/DDBJ databases">
        <authorList>
            <person name="Monnet C."/>
        </authorList>
    </citation>
    <scope>NUCLEOTIDE SEQUENCE [LARGE SCALE GENOMIC DNA]</scope>
    <source>
        <strain evidence="3">SJ5-8</strain>
    </source>
</reference>
<name>A0A2H1L484_9MICO</name>
<dbReference type="InterPro" id="IPR011852">
    <property type="entry name" value="TRAP_TAXI"/>
</dbReference>
<evidence type="ECO:0000256" key="1">
    <source>
        <dbReference type="SAM" id="SignalP"/>
    </source>
</evidence>
<gene>
    <name evidence="2" type="ORF">BJEO58_01289</name>
</gene>
<proteinExistence type="predicted"/>
<dbReference type="Pfam" id="PF16868">
    <property type="entry name" value="NMT1_3"/>
    <property type="match status" value="1"/>
</dbReference>
<feature type="chain" id="PRO_5038641904" description="TRAP transporter solute receptor, TAXI family" evidence="1">
    <location>
        <begin position="24"/>
        <end position="378"/>
    </location>
</feature>
<dbReference type="AlphaFoldDB" id="A0A2H1L484"/>
<protein>
    <recommendedName>
        <fullName evidence="4">TRAP transporter solute receptor, TAXI family</fullName>
    </recommendedName>
</protein>
<evidence type="ECO:0000313" key="3">
    <source>
        <dbReference type="Proteomes" id="UP000234462"/>
    </source>
</evidence>
<accession>A0A2H1L484</accession>
<dbReference type="OrthoDB" id="7808807at2"/>
<sequence>MVMKKSTLTATAVLATAAFTLSACGGGSASTSASGDDGLPDTMVWSTYPVGTTTYNDLAAVAEMVTSDMEKQVRITPSDTAIGRMTPLLEGQAQFSRTGDEYIFSFEADHDFAQEGQGPHDTRVAYPVEARQGFTVLDDSDVETFADLEGMRVPNVTANPSVNQKIDALLAYGGLTRDDVEEVDVAYGDQPNALDNGQVDVIFYGLYGSPLFELAESKGVRVLSMDDDSEEALERLENVSPVLRIGEFENGPGMEEGEMVQTLMYPLPVVAMEDTSAEAVEELVTGFVDNFESYETTTPTTPDWALDAVPKVPSVVPYHEGLIAYLESVGEWSEESQAANDELLERGEELDELWERYVAEADEVDHESWNEFKDSELG</sequence>
<dbReference type="EMBL" id="FXZM01000005">
    <property type="protein sequence ID" value="SMY11702.1"/>
    <property type="molecule type" value="Genomic_DNA"/>
</dbReference>
<evidence type="ECO:0000313" key="2">
    <source>
        <dbReference type="EMBL" id="SMY11702.1"/>
    </source>
</evidence>
<dbReference type="Gene3D" id="3.40.190.10">
    <property type="entry name" value="Periplasmic binding protein-like II"/>
    <property type="match status" value="2"/>
</dbReference>